<dbReference type="PANTHER" id="PTHR31984">
    <property type="entry name" value="TRANSPORTER, PUTATIVE (DUF179)-RELATED"/>
    <property type="match status" value="1"/>
</dbReference>
<dbReference type="SUPFAM" id="SSF143456">
    <property type="entry name" value="VC0467-like"/>
    <property type="match status" value="1"/>
</dbReference>
<dbReference type="EMBL" id="KI394994">
    <property type="protein sequence ID" value="ERM99656.1"/>
    <property type="molecule type" value="Genomic_DNA"/>
</dbReference>
<feature type="region of interest" description="Disordered" evidence="1">
    <location>
        <begin position="67"/>
        <end position="108"/>
    </location>
</feature>
<evidence type="ECO:0008006" key="4">
    <source>
        <dbReference type="Google" id="ProtNLM"/>
    </source>
</evidence>
<evidence type="ECO:0000313" key="2">
    <source>
        <dbReference type="EMBL" id="ERM99656.1"/>
    </source>
</evidence>
<dbReference type="Proteomes" id="UP000017836">
    <property type="component" value="Unassembled WGS sequence"/>
</dbReference>
<gene>
    <name evidence="2" type="ORF">AMTR_s00099p00026040</name>
</gene>
<keyword evidence="3" id="KW-1185">Reference proteome</keyword>
<dbReference type="AlphaFoldDB" id="W1NRR8"/>
<organism evidence="2 3">
    <name type="scientific">Amborella trichopoda</name>
    <dbReference type="NCBI Taxonomy" id="13333"/>
    <lineage>
        <taxon>Eukaryota</taxon>
        <taxon>Viridiplantae</taxon>
        <taxon>Streptophyta</taxon>
        <taxon>Embryophyta</taxon>
        <taxon>Tracheophyta</taxon>
        <taxon>Spermatophyta</taxon>
        <taxon>Magnoliopsida</taxon>
        <taxon>Amborellales</taxon>
        <taxon>Amborellaceae</taxon>
        <taxon>Amborella</taxon>
    </lineage>
</organism>
<dbReference type="OMA" id="KSHHIFR"/>
<evidence type="ECO:0000313" key="3">
    <source>
        <dbReference type="Proteomes" id="UP000017836"/>
    </source>
</evidence>
<dbReference type="PANTHER" id="PTHR31984:SF11">
    <property type="entry name" value="TRANSPORTER, PUTATIVE (DUF179)-RELATED"/>
    <property type="match status" value="1"/>
</dbReference>
<feature type="compositionally biased region" description="Basic and acidic residues" evidence="1">
    <location>
        <begin position="95"/>
        <end position="108"/>
    </location>
</feature>
<protein>
    <recommendedName>
        <fullName evidence="4">Transcriptional regulator</fullName>
    </recommendedName>
</protein>
<dbReference type="Gramene" id="ERM99656">
    <property type="protein sequence ID" value="ERM99656"/>
    <property type="gene ID" value="AMTR_s00099p00026040"/>
</dbReference>
<proteinExistence type="predicted"/>
<dbReference type="InterPro" id="IPR003774">
    <property type="entry name" value="AlgH-like"/>
</dbReference>
<sequence length="357" mass="39205">MDAWALNLKGFNGGGLCTARSYPLVHASSKIEKPNFCNFGKNGFGGSEESGFHGGFSEIRAIPLRSKQRKSIKMERRSSSLGSSGRSIPEEDGQEGSKDDSGKTQPDDWRTFRANLVAREQSPNRIPLSLISTPFWLVPPKIPAEEAGPSKPLGSKWAHPIPSPEPGCVLVATEKLDGARSFERAVVLLLRVGSPSDPREGPFGVVINRPLRKTIKDMKPSNPDLATTFSDCSLHFGGPLEASMFLATGGEHLLAAGFERVIPGLWYGARHNLKKAADLVRRGVLDAKDFRFFLGYSGWQFEQLKEEIELDYWHVAACSSNLVTGTSDSLFGLWEEILQLMGGQYSELSRKPKKDNT</sequence>
<dbReference type="HOGENOM" id="CLU_057596_0_0_1"/>
<dbReference type="eggNOG" id="ENOG502QRDU">
    <property type="taxonomic scope" value="Eukaryota"/>
</dbReference>
<dbReference type="STRING" id="13333.W1NRR8"/>
<dbReference type="Gene3D" id="3.40.1740.10">
    <property type="entry name" value="VC0467-like"/>
    <property type="match status" value="1"/>
</dbReference>
<name>W1NRR8_AMBTC</name>
<reference evidence="3" key="1">
    <citation type="journal article" date="2013" name="Science">
        <title>The Amborella genome and the evolution of flowering plants.</title>
        <authorList>
            <consortium name="Amborella Genome Project"/>
        </authorList>
    </citation>
    <scope>NUCLEOTIDE SEQUENCE [LARGE SCALE GENOMIC DNA]</scope>
</reference>
<accession>W1NRR8</accession>
<dbReference type="Pfam" id="PF02622">
    <property type="entry name" value="DUF179"/>
    <property type="match status" value="1"/>
</dbReference>
<evidence type="ECO:0000256" key="1">
    <source>
        <dbReference type="SAM" id="MobiDB-lite"/>
    </source>
</evidence>